<organism evidence="7">
    <name type="scientific">Guillardia theta (strain CCMP2712)</name>
    <name type="common">Cryptophyte</name>
    <dbReference type="NCBI Taxonomy" id="905079"/>
    <lineage>
        <taxon>Eukaryota</taxon>
        <taxon>Cryptophyceae</taxon>
        <taxon>Pyrenomonadales</taxon>
        <taxon>Geminigeraceae</taxon>
        <taxon>Guillardia</taxon>
    </lineage>
</organism>
<dbReference type="GO" id="GO:0043021">
    <property type="term" value="F:ribonucleoprotein complex binding"/>
    <property type="evidence" value="ECO:0007669"/>
    <property type="project" value="UniProtKB-UniRule"/>
</dbReference>
<keyword evidence="9" id="KW-1185">Reference proteome</keyword>
<evidence type="ECO:0000259" key="6">
    <source>
        <dbReference type="PROSITE" id="PS50172"/>
    </source>
</evidence>
<dbReference type="STRING" id="905079.L1IW17"/>
<evidence type="ECO:0000256" key="5">
    <source>
        <dbReference type="SAM" id="MobiDB-lite"/>
    </source>
</evidence>
<keyword evidence="1 4" id="KW-0690">Ribosome biogenesis</keyword>
<dbReference type="GO" id="GO:0000466">
    <property type="term" value="P:maturation of 5.8S rRNA from tricistronic rRNA transcript (SSU-rRNA, 5.8S rRNA, LSU-rRNA)"/>
    <property type="evidence" value="ECO:0007669"/>
    <property type="project" value="UniProtKB-UniRule"/>
</dbReference>
<dbReference type="GO" id="GO:0000463">
    <property type="term" value="P:maturation of LSU-rRNA from tricistronic rRNA transcript (SSU-rRNA, 5.8S rRNA, LSU-rRNA)"/>
    <property type="evidence" value="ECO:0007669"/>
    <property type="project" value="UniProtKB-UniRule"/>
</dbReference>
<dbReference type="PANTHER" id="PTHR12221:SF6">
    <property type="entry name" value="PESCADILLO HOMOLOG"/>
    <property type="match status" value="1"/>
</dbReference>
<dbReference type="OMA" id="QKVTWIV"/>
<dbReference type="InterPro" id="IPR036420">
    <property type="entry name" value="BRCT_dom_sf"/>
</dbReference>
<dbReference type="PROSITE" id="PS50172">
    <property type="entry name" value="BRCT"/>
    <property type="match status" value="1"/>
</dbReference>
<evidence type="ECO:0000256" key="4">
    <source>
        <dbReference type="HAMAP-Rule" id="MF_03028"/>
    </source>
</evidence>
<dbReference type="InterPro" id="IPR001357">
    <property type="entry name" value="BRCT_dom"/>
</dbReference>
<dbReference type="SMART" id="SM00292">
    <property type="entry name" value="BRCT"/>
    <property type="match status" value="1"/>
</dbReference>
<comment type="similarity">
    <text evidence="4">Belongs to the pescadillo family.</text>
</comment>
<dbReference type="eggNOG" id="KOG2481">
    <property type="taxonomic scope" value="Eukaryota"/>
</dbReference>
<dbReference type="EMBL" id="JH993033">
    <property type="protein sequence ID" value="EKX40267.1"/>
    <property type="molecule type" value="Genomic_DNA"/>
</dbReference>
<dbReference type="GO" id="GO:0030687">
    <property type="term" value="C:preribosome, large subunit precursor"/>
    <property type="evidence" value="ECO:0007669"/>
    <property type="project" value="UniProtKB-UniRule"/>
</dbReference>
<comment type="function">
    <text evidence="4">Required for maturation of ribosomal RNAs and formation of the large ribosomal subunit.</text>
</comment>
<dbReference type="RefSeq" id="XP_005827247.1">
    <property type="nucleotide sequence ID" value="XM_005827190.1"/>
</dbReference>
<dbReference type="GO" id="GO:0070545">
    <property type="term" value="C:PeBoW complex"/>
    <property type="evidence" value="ECO:0007669"/>
    <property type="project" value="TreeGrafter"/>
</dbReference>
<reference evidence="9" key="2">
    <citation type="submission" date="2012-11" db="EMBL/GenBank/DDBJ databases">
        <authorList>
            <person name="Kuo A."/>
            <person name="Curtis B.A."/>
            <person name="Tanifuji G."/>
            <person name="Burki F."/>
            <person name="Gruber A."/>
            <person name="Irimia M."/>
            <person name="Maruyama S."/>
            <person name="Arias M.C."/>
            <person name="Ball S.G."/>
            <person name="Gile G.H."/>
            <person name="Hirakawa Y."/>
            <person name="Hopkins J.F."/>
            <person name="Rensing S.A."/>
            <person name="Schmutz J."/>
            <person name="Symeonidi A."/>
            <person name="Elias M."/>
            <person name="Eveleigh R.J."/>
            <person name="Herman E.K."/>
            <person name="Klute M.J."/>
            <person name="Nakayama T."/>
            <person name="Obornik M."/>
            <person name="Reyes-Prieto A."/>
            <person name="Armbrust E.V."/>
            <person name="Aves S.J."/>
            <person name="Beiko R.G."/>
            <person name="Coutinho P."/>
            <person name="Dacks J.B."/>
            <person name="Durnford D.G."/>
            <person name="Fast N.M."/>
            <person name="Green B.R."/>
            <person name="Grisdale C."/>
            <person name="Hempe F."/>
            <person name="Henrissat B."/>
            <person name="Hoppner M.P."/>
            <person name="Ishida K.-I."/>
            <person name="Kim E."/>
            <person name="Koreny L."/>
            <person name="Kroth P.G."/>
            <person name="Liu Y."/>
            <person name="Malik S.-B."/>
            <person name="Maier U.G."/>
            <person name="McRose D."/>
            <person name="Mock T."/>
            <person name="Neilson J.A."/>
            <person name="Onodera N.T."/>
            <person name="Poole A.M."/>
            <person name="Pritham E.J."/>
            <person name="Richards T.A."/>
            <person name="Rocap G."/>
            <person name="Roy S.W."/>
            <person name="Sarai C."/>
            <person name="Schaack S."/>
            <person name="Shirato S."/>
            <person name="Slamovits C.H."/>
            <person name="Spencer D.F."/>
            <person name="Suzuki S."/>
            <person name="Worden A.Z."/>
            <person name="Zauner S."/>
            <person name="Barry K."/>
            <person name="Bell C."/>
            <person name="Bharti A.K."/>
            <person name="Crow J.A."/>
            <person name="Grimwood J."/>
            <person name="Kramer R."/>
            <person name="Lindquist E."/>
            <person name="Lucas S."/>
            <person name="Salamov A."/>
            <person name="McFadden G.I."/>
            <person name="Lane C.E."/>
            <person name="Keeling P.J."/>
            <person name="Gray M.W."/>
            <person name="Grigoriev I.V."/>
            <person name="Archibald J.M."/>
        </authorList>
    </citation>
    <scope>NUCLEOTIDE SEQUENCE</scope>
    <source>
        <strain evidence="9">CCMP2712</strain>
    </source>
</reference>
<dbReference type="SUPFAM" id="SSF52113">
    <property type="entry name" value="BRCT domain"/>
    <property type="match status" value="1"/>
</dbReference>
<dbReference type="Proteomes" id="UP000011087">
    <property type="component" value="Unassembled WGS sequence"/>
</dbReference>
<gene>
    <name evidence="7" type="ORF">GUITHDRAFT_88843</name>
</gene>
<feature type="compositionally biased region" description="Acidic residues" evidence="5">
    <location>
        <begin position="496"/>
        <end position="511"/>
    </location>
</feature>
<protein>
    <recommendedName>
        <fullName evidence="4">Pescadillo homolog</fullName>
    </recommendedName>
</protein>
<dbReference type="AlphaFoldDB" id="L1IW17"/>
<dbReference type="OrthoDB" id="10264910at2759"/>
<dbReference type="PANTHER" id="PTHR12221">
    <property type="entry name" value="PESCADILLO - RELATED"/>
    <property type="match status" value="1"/>
</dbReference>
<feature type="compositionally biased region" description="Basic and acidic residues" evidence="5">
    <location>
        <begin position="520"/>
        <end position="529"/>
    </location>
</feature>
<dbReference type="CDD" id="cd17709">
    <property type="entry name" value="BRCT_pescadillo_like"/>
    <property type="match status" value="1"/>
</dbReference>
<dbReference type="Pfam" id="PF06732">
    <property type="entry name" value="Pescadillo_N"/>
    <property type="match status" value="1"/>
</dbReference>
<evidence type="ECO:0000313" key="7">
    <source>
        <dbReference type="EMBL" id="EKX40267.1"/>
    </source>
</evidence>
<evidence type="ECO:0000256" key="1">
    <source>
        <dbReference type="ARBA" id="ARBA00022517"/>
    </source>
</evidence>
<evidence type="ECO:0000313" key="9">
    <source>
        <dbReference type="Proteomes" id="UP000011087"/>
    </source>
</evidence>
<evidence type="ECO:0000256" key="3">
    <source>
        <dbReference type="ARBA" id="ARBA00023242"/>
    </source>
</evidence>
<proteinExistence type="inferred from homology"/>
<dbReference type="GO" id="GO:0005654">
    <property type="term" value="C:nucleoplasm"/>
    <property type="evidence" value="ECO:0007669"/>
    <property type="project" value="UniProtKB-SubCell"/>
</dbReference>
<feature type="region of interest" description="Disordered" evidence="5">
    <location>
        <begin position="471"/>
        <end position="545"/>
    </location>
</feature>
<feature type="domain" description="BRCT" evidence="6">
    <location>
        <begin position="345"/>
        <end position="435"/>
    </location>
</feature>
<dbReference type="Gene3D" id="3.40.50.10190">
    <property type="entry name" value="BRCT domain"/>
    <property type="match status" value="1"/>
</dbReference>
<comment type="subcellular location">
    <subcellularLocation>
        <location evidence="4">Nucleus</location>
        <location evidence="4">Nucleolus</location>
    </subcellularLocation>
    <subcellularLocation>
        <location evidence="4">Nucleus</location>
        <location evidence="4">Nucleoplasm</location>
    </subcellularLocation>
</comment>
<dbReference type="Pfam" id="PF16589">
    <property type="entry name" value="BRCT_2"/>
    <property type="match status" value="1"/>
</dbReference>
<evidence type="ECO:0000256" key="2">
    <source>
        <dbReference type="ARBA" id="ARBA00022552"/>
    </source>
</evidence>
<dbReference type="HOGENOM" id="CLU_019619_1_0_1"/>
<feature type="coiled-coil region" evidence="4">
    <location>
        <begin position="286"/>
        <end position="348"/>
    </location>
</feature>
<dbReference type="GeneID" id="17296969"/>
<dbReference type="PaxDb" id="55529-EKX40267"/>
<sequence>MARAPKKKGKTGEAASYVTRNQAIKKLQVTLGDFRRLCILKGVYPRDPKKKAKGKDKTYYATKDILFLLHEPVLSKLRDIRAHKRKIIKAKSKKDFVLVEYLDKRKPFYLLDRLVKERFPTFTDAVRDMDDALSMATLFSNLPSTNLIQSKRTLNCRRLCLEFFNYVALSHSLRKVFLSIKGCYFQAEVQGQSVTWLVPYNFVQEVPPDIDYRVMMTFLEFYETQLHFINFRLYNTLGLKYPPQVDLQKSDANLGINAFLLEQISSEDPEATPAAPDAAKTVTAQKKASNGEKKQQQAKIKSLQEKMQDILENENESKSQEDVGEDINADLEDEEAEEEEQEQGTETLLFKKLKFFLSREVPRALLELMIKSFGGAVGWEGPGSPFPESDESITHQVVDRDTQRHMFLSREYVQPQWVADSCNAGLLLPVEEYGPGVCPPPHLSPFVDDEEEGYLPERRRFILSLQEKSKNHAGAFDDMPQDPAEGDEADAKMKDEDEEEEDEEEDEEVDAAEAQYQSELAKESGKEEAISAPKSTKTKKTKAEIEEERARMMMSKKDRRLYDKIMFAKERKRQRVQRLENKK</sequence>
<dbReference type="FunFam" id="3.40.50.10190:FF:000002">
    <property type="entry name" value="Pescadillo homolog"/>
    <property type="match status" value="1"/>
</dbReference>
<keyword evidence="2 4" id="KW-0698">rRNA processing</keyword>
<dbReference type="HAMAP" id="MF_03028">
    <property type="entry name" value="Pescadillo"/>
    <property type="match status" value="1"/>
</dbReference>
<reference evidence="7 9" key="1">
    <citation type="journal article" date="2012" name="Nature">
        <title>Algal genomes reveal evolutionary mosaicism and the fate of nucleomorphs.</title>
        <authorList>
            <consortium name="DOE Joint Genome Institute"/>
            <person name="Curtis B.A."/>
            <person name="Tanifuji G."/>
            <person name="Burki F."/>
            <person name="Gruber A."/>
            <person name="Irimia M."/>
            <person name="Maruyama S."/>
            <person name="Arias M.C."/>
            <person name="Ball S.G."/>
            <person name="Gile G.H."/>
            <person name="Hirakawa Y."/>
            <person name="Hopkins J.F."/>
            <person name="Kuo A."/>
            <person name="Rensing S.A."/>
            <person name="Schmutz J."/>
            <person name="Symeonidi A."/>
            <person name="Elias M."/>
            <person name="Eveleigh R.J."/>
            <person name="Herman E.K."/>
            <person name="Klute M.J."/>
            <person name="Nakayama T."/>
            <person name="Obornik M."/>
            <person name="Reyes-Prieto A."/>
            <person name="Armbrust E.V."/>
            <person name="Aves S.J."/>
            <person name="Beiko R.G."/>
            <person name="Coutinho P."/>
            <person name="Dacks J.B."/>
            <person name="Durnford D.G."/>
            <person name="Fast N.M."/>
            <person name="Green B.R."/>
            <person name="Grisdale C.J."/>
            <person name="Hempel F."/>
            <person name="Henrissat B."/>
            <person name="Hoppner M.P."/>
            <person name="Ishida K."/>
            <person name="Kim E."/>
            <person name="Koreny L."/>
            <person name="Kroth P.G."/>
            <person name="Liu Y."/>
            <person name="Malik S.B."/>
            <person name="Maier U.G."/>
            <person name="McRose D."/>
            <person name="Mock T."/>
            <person name="Neilson J.A."/>
            <person name="Onodera N.T."/>
            <person name="Poole A.M."/>
            <person name="Pritham E.J."/>
            <person name="Richards T.A."/>
            <person name="Rocap G."/>
            <person name="Roy S.W."/>
            <person name="Sarai C."/>
            <person name="Schaack S."/>
            <person name="Shirato S."/>
            <person name="Slamovits C.H."/>
            <person name="Spencer D.F."/>
            <person name="Suzuki S."/>
            <person name="Worden A.Z."/>
            <person name="Zauner S."/>
            <person name="Barry K."/>
            <person name="Bell C."/>
            <person name="Bharti A.K."/>
            <person name="Crow J.A."/>
            <person name="Grimwood J."/>
            <person name="Kramer R."/>
            <person name="Lindquist E."/>
            <person name="Lucas S."/>
            <person name="Salamov A."/>
            <person name="McFadden G.I."/>
            <person name="Lane C.E."/>
            <person name="Keeling P.J."/>
            <person name="Gray M.W."/>
            <person name="Grigoriev I.V."/>
            <person name="Archibald J.M."/>
        </authorList>
    </citation>
    <scope>NUCLEOTIDE SEQUENCE</scope>
    <source>
        <strain evidence="7 9">CCMP2712</strain>
    </source>
</reference>
<dbReference type="EnsemblProtists" id="EKX40267">
    <property type="protein sequence ID" value="EKX40267"/>
    <property type="gene ID" value="GUITHDRAFT_88843"/>
</dbReference>
<dbReference type="GO" id="GO:0003723">
    <property type="term" value="F:RNA binding"/>
    <property type="evidence" value="ECO:0007669"/>
    <property type="project" value="TreeGrafter"/>
</dbReference>
<dbReference type="KEGG" id="gtt:GUITHDRAFT_88843"/>
<dbReference type="InterPro" id="IPR010613">
    <property type="entry name" value="PES"/>
</dbReference>
<name>L1IW17_GUITC</name>
<evidence type="ECO:0000313" key="8">
    <source>
        <dbReference type="EnsemblProtists" id="EKX40267"/>
    </source>
</evidence>
<accession>L1IW17</accession>
<keyword evidence="4" id="KW-0175">Coiled coil</keyword>
<keyword evidence="3 4" id="KW-0539">Nucleus</keyword>
<reference evidence="8" key="3">
    <citation type="submission" date="2015-06" db="UniProtKB">
        <authorList>
            <consortium name="EnsemblProtists"/>
        </authorList>
    </citation>
    <scope>IDENTIFICATION</scope>
</reference>